<feature type="binding site" evidence="11">
    <location>
        <begin position="61"/>
        <end position="65"/>
    </location>
    <ligand>
        <name>FMN</name>
        <dbReference type="ChEBI" id="CHEBI:58210"/>
    </ligand>
</feature>
<feature type="domain" description="Dihydroorotate dehydrogenase catalytic" evidence="12">
    <location>
        <begin position="46"/>
        <end position="334"/>
    </location>
</feature>
<feature type="binding site" evidence="11">
    <location>
        <position position="215"/>
    </location>
    <ligand>
        <name>FMN</name>
        <dbReference type="ChEBI" id="CHEBI:58210"/>
    </ligand>
</feature>
<dbReference type="Proteomes" id="UP000198611">
    <property type="component" value="Unassembled WGS sequence"/>
</dbReference>
<evidence type="ECO:0000256" key="4">
    <source>
        <dbReference type="ARBA" id="ARBA00005359"/>
    </source>
</evidence>
<dbReference type="InterPro" id="IPR050074">
    <property type="entry name" value="DHO_dehydrogenase"/>
</dbReference>
<evidence type="ECO:0000256" key="7">
    <source>
        <dbReference type="ARBA" id="ARBA00022975"/>
    </source>
</evidence>
<dbReference type="GO" id="GO:0106430">
    <property type="term" value="F:dihydroorotate dehydrogenase (quinone) activity"/>
    <property type="evidence" value="ECO:0007669"/>
    <property type="project" value="UniProtKB-EC"/>
</dbReference>
<evidence type="ECO:0000256" key="6">
    <source>
        <dbReference type="ARBA" id="ARBA00022643"/>
    </source>
</evidence>
<accession>A0A1I1UDA4</accession>
<comment type="catalytic activity">
    <reaction evidence="10 11">
        <text>(S)-dihydroorotate + a quinone = orotate + a quinol</text>
        <dbReference type="Rhea" id="RHEA:30187"/>
        <dbReference type="ChEBI" id="CHEBI:24646"/>
        <dbReference type="ChEBI" id="CHEBI:30839"/>
        <dbReference type="ChEBI" id="CHEBI:30864"/>
        <dbReference type="ChEBI" id="CHEBI:132124"/>
        <dbReference type="EC" id="1.3.5.2"/>
    </reaction>
</comment>
<organism evidence="13 14">
    <name type="scientific">Thiohalospira halophila DSM 15071</name>
    <dbReference type="NCBI Taxonomy" id="1123397"/>
    <lineage>
        <taxon>Bacteria</taxon>
        <taxon>Pseudomonadati</taxon>
        <taxon>Pseudomonadota</taxon>
        <taxon>Gammaproteobacteria</taxon>
        <taxon>Thiohalospirales</taxon>
        <taxon>Thiohalospiraceae</taxon>
        <taxon>Thiohalospira</taxon>
    </lineage>
</organism>
<dbReference type="PROSITE" id="PS00912">
    <property type="entry name" value="DHODEHASE_2"/>
    <property type="match status" value="1"/>
</dbReference>
<comment type="subcellular location">
    <subcellularLocation>
        <location evidence="11">Cell membrane</location>
        <topology evidence="11">Peripheral membrane protein</topology>
    </subcellularLocation>
    <subcellularLocation>
        <location evidence="2">Membrane</location>
    </subcellularLocation>
</comment>
<feature type="binding site" evidence="11">
    <location>
        <position position="138"/>
    </location>
    <ligand>
        <name>FMN</name>
        <dbReference type="ChEBI" id="CHEBI:58210"/>
    </ligand>
</feature>
<protein>
    <recommendedName>
        <fullName evidence="11">Dihydroorotate dehydrogenase (quinone)</fullName>
        <ecNumber evidence="11">1.3.5.2</ecNumber>
    </recommendedName>
    <alternativeName>
        <fullName evidence="11">DHOdehase</fullName>
        <shortName evidence="11">DHOD</shortName>
        <shortName evidence="11">DHODase</shortName>
    </alternativeName>
    <alternativeName>
        <fullName evidence="11">Dihydroorotate oxidase</fullName>
    </alternativeName>
</protein>
<feature type="binding site" evidence="11">
    <location>
        <begin position="316"/>
        <end position="317"/>
    </location>
    <ligand>
        <name>FMN</name>
        <dbReference type="ChEBI" id="CHEBI:58210"/>
    </ligand>
</feature>
<feature type="binding site" evidence="11">
    <location>
        <position position="243"/>
    </location>
    <ligand>
        <name>FMN</name>
        <dbReference type="ChEBI" id="CHEBI:58210"/>
    </ligand>
</feature>
<dbReference type="SUPFAM" id="SSF51395">
    <property type="entry name" value="FMN-linked oxidoreductases"/>
    <property type="match status" value="1"/>
</dbReference>
<dbReference type="PANTHER" id="PTHR48109">
    <property type="entry name" value="DIHYDROOROTATE DEHYDROGENASE (QUINONE), MITOCHONDRIAL-RELATED"/>
    <property type="match status" value="1"/>
</dbReference>
<dbReference type="InterPro" id="IPR005719">
    <property type="entry name" value="Dihydroorotate_DH_2"/>
</dbReference>
<reference evidence="13 14" key="1">
    <citation type="submission" date="2016-10" db="EMBL/GenBank/DDBJ databases">
        <authorList>
            <person name="de Groot N.N."/>
        </authorList>
    </citation>
    <scope>NUCLEOTIDE SEQUENCE [LARGE SCALE GENOMIC DNA]</scope>
    <source>
        <strain evidence="13 14">HL3</strain>
    </source>
</reference>
<dbReference type="EMBL" id="FOMJ01000007">
    <property type="protein sequence ID" value="SFD68729.1"/>
    <property type="molecule type" value="Genomic_DNA"/>
</dbReference>
<keyword evidence="8 11" id="KW-0560">Oxidoreductase</keyword>
<dbReference type="GO" id="GO:0005886">
    <property type="term" value="C:plasma membrane"/>
    <property type="evidence" value="ECO:0007669"/>
    <property type="project" value="UniProtKB-SubCell"/>
</dbReference>
<feature type="binding site" evidence="11">
    <location>
        <position position="85"/>
    </location>
    <ligand>
        <name>FMN</name>
        <dbReference type="ChEBI" id="CHEBI:58210"/>
    </ligand>
</feature>
<feature type="binding site" evidence="11">
    <location>
        <position position="65"/>
    </location>
    <ligand>
        <name>substrate</name>
    </ligand>
</feature>
<comment type="similarity">
    <text evidence="4 11">Belongs to the dihydroorotate dehydrogenase family. Type 2 subfamily.</text>
</comment>
<dbReference type="GO" id="GO:0006207">
    <property type="term" value="P:'de novo' pyrimidine nucleobase biosynthetic process"/>
    <property type="evidence" value="ECO:0007669"/>
    <property type="project" value="UniProtKB-UniRule"/>
</dbReference>
<gene>
    <name evidence="11" type="primary">pyrD</name>
    <name evidence="13" type="ORF">SAMN05660831_02114</name>
</gene>
<dbReference type="PANTHER" id="PTHR48109:SF4">
    <property type="entry name" value="DIHYDROOROTATE DEHYDROGENASE (QUINONE), MITOCHONDRIAL"/>
    <property type="match status" value="1"/>
</dbReference>
<evidence type="ECO:0000259" key="12">
    <source>
        <dbReference type="Pfam" id="PF01180"/>
    </source>
</evidence>
<dbReference type="UniPathway" id="UPA00070">
    <property type="reaction ID" value="UER00946"/>
</dbReference>
<feature type="active site" description="Nucleophile" evidence="11">
    <location>
        <position position="174"/>
    </location>
</feature>
<keyword evidence="14" id="KW-1185">Reference proteome</keyword>
<dbReference type="HAMAP" id="MF_00225">
    <property type="entry name" value="DHO_dh_type2"/>
    <property type="match status" value="1"/>
</dbReference>
<feature type="binding site" evidence="11">
    <location>
        <begin position="244"/>
        <end position="245"/>
    </location>
    <ligand>
        <name>substrate</name>
    </ligand>
</feature>
<keyword evidence="7 11" id="KW-0665">Pyrimidine biosynthesis</keyword>
<evidence type="ECO:0000256" key="3">
    <source>
        <dbReference type="ARBA" id="ARBA00005161"/>
    </source>
</evidence>
<keyword evidence="9 11" id="KW-0472">Membrane</keyword>
<dbReference type="NCBIfam" id="NF003652">
    <property type="entry name" value="PRK05286.2-5"/>
    <property type="match status" value="1"/>
</dbReference>
<dbReference type="InterPro" id="IPR001295">
    <property type="entry name" value="Dihydroorotate_DH_CS"/>
</dbReference>
<proteinExistence type="inferred from homology"/>
<evidence type="ECO:0000256" key="5">
    <source>
        <dbReference type="ARBA" id="ARBA00022630"/>
    </source>
</evidence>
<feature type="binding site" evidence="11">
    <location>
        <begin position="110"/>
        <end position="114"/>
    </location>
    <ligand>
        <name>substrate</name>
    </ligand>
</feature>
<dbReference type="NCBIfam" id="NF003646">
    <property type="entry name" value="PRK05286.1-4"/>
    <property type="match status" value="1"/>
</dbReference>
<dbReference type="PIRSF" id="PIRSF000164">
    <property type="entry name" value="DHO_oxidase"/>
    <property type="match status" value="1"/>
</dbReference>
<feature type="binding site" evidence="11">
    <location>
        <position position="176"/>
    </location>
    <ligand>
        <name>substrate</name>
    </ligand>
</feature>
<comment type="pathway">
    <text evidence="3 11">Pyrimidine metabolism; UMP biosynthesis via de novo pathway; orotate from (S)-dihydroorotate (quinone route): step 1/1.</text>
</comment>
<keyword evidence="6 11" id="KW-0288">FMN</keyword>
<dbReference type="OrthoDB" id="9802377at2"/>
<feature type="binding site" evidence="11">
    <location>
        <position position="295"/>
    </location>
    <ligand>
        <name>FMN</name>
        <dbReference type="ChEBI" id="CHEBI:58210"/>
    </ligand>
</feature>
<keyword evidence="11" id="KW-1003">Cell membrane</keyword>
<dbReference type="EC" id="1.3.5.2" evidence="11"/>
<evidence type="ECO:0000313" key="14">
    <source>
        <dbReference type="Proteomes" id="UP000198611"/>
    </source>
</evidence>
<dbReference type="STRING" id="1123397.SAMN05660831_02114"/>
<dbReference type="InterPro" id="IPR005720">
    <property type="entry name" value="Dihydroorotate_DH_cat"/>
</dbReference>
<comment type="subunit">
    <text evidence="11">Monomer.</text>
</comment>
<dbReference type="RefSeq" id="WP_093428747.1">
    <property type="nucleotide sequence ID" value="NZ_FOMJ01000007.1"/>
</dbReference>
<dbReference type="GO" id="GO:0005737">
    <property type="term" value="C:cytoplasm"/>
    <property type="evidence" value="ECO:0007669"/>
    <property type="project" value="InterPro"/>
</dbReference>
<evidence type="ECO:0000256" key="9">
    <source>
        <dbReference type="ARBA" id="ARBA00023136"/>
    </source>
</evidence>
<dbReference type="AlphaFoldDB" id="A0A1I1UDA4"/>
<evidence type="ECO:0000256" key="1">
    <source>
        <dbReference type="ARBA" id="ARBA00003125"/>
    </source>
</evidence>
<dbReference type="Pfam" id="PF01180">
    <property type="entry name" value="DHO_dh"/>
    <property type="match status" value="1"/>
</dbReference>
<dbReference type="Gene3D" id="3.20.20.70">
    <property type="entry name" value="Aldolase class I"/>
    <property type="match status" value="1"/>
</dbReference>
<dbReference type="CDD" id="cd04738">
    <property type="entry name" value="DHOD_2_like"/>
    <property type="match status" value="1"/>
</dbReference>
<dbReference type="NCBIfam" id="TIGR01036">
    <property type="entry name" value="pyrD_sub2"/>
    <property type="match status" value="1"/>
</dbReference>
<evidence type="ECO:0000313" key="13">
    <source>
        <dbReference type="EMBL" id="SFD68729.1"/>
    </source>
</evidence>
<evidence type="ECO:0000256" key="8">
    <source>
        <dbReference type="ARBA" id="ARBA00023002"/>
    </source>
</evidence>
<dbReference type="InterPro" id="IPR013785">
    <property type="entry name" value="Aldolase_TIM"/>
</dbReference>
<keyword evidence="5 11" id="KW-0285">Flavoprotein</keyword>
<comment type="cofactor">
    <cofactor evidence="11">
        <name>FMN</name>
        <dbReference type="ChEBI" id="CHEBI:58210"/>
    </cofactor>
    <text evidence="11">Binds 1 FMN per subunit.</text>
</comment>
<evidence type="ECO:0000256" key="2">
    <source>
        <dbReference type="ARBA" id="ARBA00004370"/>
    </source>
</evidence>
<sequence>MFDAYRLLRPLLFALPAETAHGATLAGLDAAHRLGLLRARPAGRPVRCLGLELANGVGLAAGLDKNADHVDALGALGFGSIEVGTVTPRPQPGSPRPRLFRLPPAEALINRMGFNNKGVDHLVRQLERRRYTGHVGVNIGRNADTPPEQAVEDYRTGLKRAHGVADWITVNISSPNTTGLRDLQGADRIGRLLGELRETAEGLDGAGRRVPLVVKIAPDLDRDEVAAIATGVREAGIDGVIATNTTIDRTSVRNLPHGEESGGLSGAPVAPAARQVLAWLAEELDGGVDLIAAGGILDGEEAADRITAGACLVQLYTGLIYRGPGLVREVAEAVARA</sequence>
<feature type="binding site" evidence="11">
    <location>
        <position position="171"/>
    </location>
    <ligand>
        <name>FMN</name>
        <dbReference type="ChEBI" id="CHEBI:58210"/>
    </ligand>
</feature>
<comment type="function">
    <text evidence="1 11">Catalyzes the conversion of dihydroorotate to orotate with quinone as electron acceptor.</text>
</comment>
<evidence type="ECO:0000256" key="11">
    <source>
        <dbReference type="HAMAP-Rule" id="MF_00225"/>
    </source>
</evidence>
<name>A0A1I1UDA4_9GAMM</name>
<dbReference type="InterPro" id="IPR012135">
    <property type="entry name" value="Dihydroorotate_DH_1_2"/>
</dbReference>
<dbReference type="GO" id="GO:0044205">
    <property type="term" value="P:'de novo' UMP biosynthetic process"/>
    <property type="evidence" value="ECO:0007669"/>
    <property type="project" value="UniProtKB-UniRule"/>
</dbReference>
<evidence type="ECO:0000256" key="10">
    <source>
        <dbReference type="ARBA" id="ARBA00048639"/>
    </source>
</evidence>
<feature type="binding site" evidence="11">
    <location>
        <position position="266"/>
    </location>
    <ligand>
        <name>FMN</name>
        <dbReference type="ChEBI" id="CHEBI:58210"/>
    </ligand>
</feature>
<dbReference type="NCBIfam" id="NF003645">
    <property type="entry name" value="PRK05286.1-2"/>
    <property type="match status" value="1"/>
</dbReference>
<feature type="binding site" evidence="11">
    <location>
        <position position="171"/>
    </location>
    <ligand>
        <name>substrate</name>
    </ligand>
</feature>